<dbReference type="Gramene" id="OMO99333">
    <property type="protein sequence ID" value="OMO99333"/>
    <property type="gene ID" value="CCACVL1_03846"/>
</dbReference>
<dbReference type="Proteomes" id="UP000188268">
    <property type="component" value="Unassembled WGS sequence"/>
</dbReference>
<keyword evidence="2" id="KW-1185">Reference proteome</keyword>
<accession>A0A1R3JWV3</accession>
<name>A0A1R3JWV3_COCAP</name>
<reference evidence="1 2" key="1">
    <citation type="submission" date="2013-09" db="EMBL/GenBank/DDBJ databases">
        <title>Corchorus capsularis genome sequencing.</title>
        <authorList>
            <person name="Alam M."/>
            <person name="Haque M.S."/>
            <person name="Islam M.S."/>
            <person name="Emdad E.M."/>
            <person name="Islam M.M."/>
            <person name="Ahmed B."/>
            <person name="Halim A."/>
            <person name="Hossen Q.M.M."/>
            <person name="Hossain M.Z."/>
            <person name="Ahmed R."/>
            <person name="Khan M.M."/>
            <person name="Islam R."/>
            <person name="Rashid M.M."/>
            <person name="Khan S.A."/>
            <person name="Rahman M.S."/>
            <person name="Alam M."/>
        </authorList>
    </citation>
    <scope>NUCLEOTIDE SEQUENCE [LARGE SCALE GENOMIC DNA]</scope>
    <source>
        <strain evidence="2">cv. CVL-1</strain>
        <tissue evidence="1">Whole seedling</tissue>
    </source>
</reference>
<sequence>MTKHRARLHRTRLCRFPSVPTKVGSVFGLKNNPSVSSVLEKNRPE</sequence>
<organism evidence="1 2">
    <name type="scientific">Corchorus capsularis</name>
    <name type="common">Jute</name>
    <dbReference type="NCBI Taxonomy" id="210143"/>
    <lineage>
        <taxon>Eukaryota</taxon>
        <taxon>Viridiplantae</taxon>
        <taxon>Streptophyta</taxon>
        <taxon>Embryophyta</taxon>
        <taxon>Tracheophyta</taxon>
        <taxon>Spermatophyta</taxon>
        <taxon>Magnoliopsida</taxon>
        <taxon>eudicotyledons</taxon>
        <taxon>Gunneridae</taxon>
        <taxon>Pentapetalae</taxon>
        <taxon>rosids</taxon>
        <taxon>malvids</taxon>
        <taxon>Malvales</taxon>
        <taxon>Malvaceae</taxon>
        <taxon>Grewioideae</taxon>
        <taxon>Apeibeae</taxon>
        <taxon>Corchorus</taxon>
    </lineage>
</organism>
<gene>
    <name evidence="1" type="ORF">CCACVL1_03846</name>
</gene>
<dbReference type="AlphaFoldDB" id="A0A1R3JWV3"/>
<dbReference type="EMBL" id="AWWV01006892">
    <property type="protein sequence ID" value="OMO99333.1"/>
    <property type="molecule type" value="Genomic_DNA"/>
</dbReference>
<comment type="caution">
    <text evidence="1">The sequence shown here is derived from an EMBL/GenBank/DDBJ whole genome shotgun (WGS) entry which is preliminary data.</text>
</comment>
<evidence type="ECO:0000313" key="1">
    <source>
        <dbReference type="EMBL" id="OMO99333.1"/>
    </source>
</evidence>
<protein>
    <submittedName>
        <fullName evidence="1">Uncharacterized protein</fullName>
    </submittedName>
</protein>
<proteinExistence type="predicted"/>
<evidence type="ECO:0000313" key="2">
    <source>
        <dbReference type="Proteomes" id="UP000188268"/>
    </source>
</evidence>